<evidence type="ECO:0000259" key="2">
    <source>
        <dbReference type="Pfam" id="PF25809"/>
    </source>
</evidence>
<feature type="compositionally biased region" description="Polar residues" evidence="1">
    <location>
        <begin position="107"/>
        <end position="122"/>
    </location>
</feature>
<comment type="caution">
    <text evidence="3">The sequence shown here is derived from an EMBL/GenBank/DDBJ whole genome shotgun (WGS) entry which is preliminary data.</text>
</comment>
<evidence type="ECO:0000313" key="4">
    <source>
        <dbReference type="Proteomes" id="UP000813423"/>
    </source>
</evidence>
<dbReference type="InterPro" id="IPR057965">
    <property type="entry name" value="STEEP1_dom"/>
</dbReference>
<feature type="domain" description="STEEP1" evidence="2">
    <location>
        <begin position="38"/>
        <end position="224"/>
    </location>
</feature>
<dbReference type="Proteomes" id="UP000813423">
    <property type="component" value="Unassembled WGS sequence"/>
</dbReference>
<organism evidence="3 4">
    <name type="scientific">Aspergillus fumigatus</name>
    <name type="common">Neosartorya fumigata</name>
    <dbReference type="NCBI Taxonomy" id="746128"/>
    <lineage>
        <taxon>Eukaryota</taxon>
        <taxon>Fungi</taxon>
        <taxon>Dikarya</taxon>
        <taxon>Ascomycota</taxon>
        <taxon>Pezizomycotina</taxon>
        <taxon>Eurotiomycetes</taxon>
        <taxon>Eurotiomycetidae</taxon>
        <taxon>Eurotiales</taxon>
        <taxon>Aspergillaceae</taxon>
        <taxon>Aspergillus</taxon>
        <taxon>Aspergillus subgen. Fumigati</taxon>
    </lineage>
</organism>
<proteinExistence type="predicted"/>
<dbReference type="AlphaFoldDB" id="A0A8H4HZK9"/>
<feature type="compositionally biased region" description="Basic and acidic residues" evidence="1">
    <location>
        <begin position="97"/>
        <end position="106"/>
    </location>
</feature>
<feature type="region of interest" description="Disordered" evidence="1">
    <location>
        <begin position="79"/>
        <end position="141"/>
    </location>
</feature>
<sequence length="243" mass="27779">MSTTNPSASPSRSPAPRQQDDQPQQQEQEQQQQQQQQQRLKVHTHHCRFCNHLLLATTRTIATLPRRKAPAQDNALILPLPHADEDEDEDDDDDNDDEKKEEEKPDATTSPEPGSETNQTIRTEGEAESEGQAGRKRRKQKHYTILLSTTLPDRKATLIRREDGFEKRRFLRCGRCRVVVGYFLDAVHFPVVQRAEDVVEGEGASQEPRVVYLLPGALMETEIMGDEEKMEALDREWSGWIAQ</sequence>
<accession>A0A8H4HZK9</accession>
<gene>
    <name evidence="3" type="ORF">KXV57_004262</name>
</gene>
<dbReference type="Pfam" id="PF25809">
    <property type="entry name" value="STEEP1"/>
    <property type="match status" value="1"/>
</dbReference>
<protein>
    <recommendedName>
        <fullName evidence="2">STEEP1 domain-containing protein</fullName>
    </recommendedName>
</protein>
<feature type="compositionally biased region" description="Low complexity" evidence="1">
    <location>
        <begin position="1"/>
        <end position="39"/>
    </location>
</feature>
<feature type="region of interest" description="Disordered" evidence="1">
    <location>
        <begin position="1"/>
        <end position="40"/>
    </location>
</feature>
<name>A0A8H4HZK9_ASPFM</name>
<reference evidence="3" key="1">
    <citation type="submission" date="2021-08" db="EMBL/GenBank/DDBJ databases">
        <title>Global Aspergillus fumigatus from environmental and clinical sources.</title>
        <authorList>
            <person name="Barber A."/>
            <person name="Sae-Ong T."/>
        </authorList>
    </citation>
    <scope>NUCLEOTIDE SEQUENCE</scope>
    <source>
        <strain evidence="3">NRZ-2016-071</strain>
    </source>
</reference>
<feature type="compositionally biased region" description="Acidic residues" evidence="1">
    <location>
        <begin position="84"/>
        <end position="96"/>
    </location>
</feature>
<dbReference type="EMBL" id="JAIBSC010000027">
    <property type="protein sequence ID" value="KAH1907522.1"/>
    <property type="molecule type" value="Genomic_DNA"/>
</dbReference>
<evidence type="ECO:0000313" key="3">
    <source>
        <dbReference type="EMBL" id="KAH1907522.1"/>
    </source>
</evidence>
<evidence type="ECO:0000256" key="1">
    <source>
        <dbReference type="SAM" id="MobiDB-lite"/>
    </source>
</evidence>